<keyword evidence="4" id="KW-0456">Lyase</keyword>
<dbReference type="Proteomes" id="UP001219518">
    <property type="component" value="Unassembled WGS sequence"/>
</dbReference>
<dbReference type="Gene3D" id="3.10.200.10">
    <property type="entry name" value="Alpha carbonic anhydrase"/>
    <property type="match status" value="1"/>
</dbReference>
<dbReference type="PROSITE" id="PS51144">
    <property type="entry name" value="ALPHA_CA_2"/>
    <property type="match status" value="1"/>
</dbReference>
<dbReference type="CDD" id="cd00326">
    <property type="entry name" value="alpha_CA"/>
    <property type="match status" value="1"/>
</dbReference>
<sequence length="285" mass="31077">MSRVAGNGWTGVCRNGTDQSPIDILHGDKGFTTPASYEPLVFVNYDNLVNYNLTNNGHTAMLTPHNTCSVYISGGGLRKLYKLEQMHFHWGSEHLVNGQRYALEVHLVHYDAKYPSLQEAMGNNNSLAVVAVLFRENKSQEPNAELAQVVAGLRAVTEPGHTAQLAARFSPAMLLPGDTERWWRYAGSLTTPGCDQGVVWTVFRDTLPVARDQVKEFQRLLTHPADGSSSAEYMLKNYRQPQSTKGRAVHYQDPGQPDKCGAAATAGSPALAVAVLVLALAAARS</sequence>
<comment type="similarity">
    <text evidence="1 4">Belongs to the alpha-carbonic anhydrase family.</text>
</comment>
<feature type="domain" description="Alpha-carbonic anhydrase" evidence="5">
    <location>
        <begin position="1"/>
        <end position="253"/>
    </location>
</feature>
<dbReference type="InterPro" id="IPR036398">
    <property type="entry name" value="CA_dom_sf"/>
</dbReference>
<proteinExistence type="inferred from homology"/>
<dbReference type="InterPro" id="IPR023561">
    <property type="entry name" value="Carbonic_anhydrase_a-class"/>
</dbReference>
<gene>
    <name evidence="6" type="ORF">KUF71_008294</name>
</gene>
<comment type="caution">
    <text evidence="6">The sequence shown here is derived from an EMBL/GenBank/DDBJ whole genome shotgun (WGS) entry which is preliminary data.</text>
</comment>
<dbReference type="EC" id="4.2.1.1" evidence="4"/>
<dbReference type="SMART" id="SM01057">
    <property type="entry name" value="Carb_anhydrase"/>
    <property type="match status" value="1"/>
</dbReference>
<dbReference type="AlphaFoldDB" id="A0AAE1LH22"/>
<dbReference type="InterPro" id="IPR018338">
    <property type="entry name" value="Carbonic_anhydrase_a-class_CS"/>
</dbReference>
<dbReference type="GO" id="GO:0005737">
    <property type="term" value="C:cytoplasm"/>
    <property type="evidence" value="ECO:0007669"/>
    <property type="project" value="TreeGrafter"/>
</dbReference>
<evidence type="ECO:0000256" key="3">
    <source>
        <dbReference type="ARBA" id="ARBA00022833"/>
    </source>
</evidence>
<dbReference type="GO" id="GO:0004089">
    <property type="term" value="F:carbonate dehydratase activity"/>
    <property type="evidence" value="ECO:0007669"/>
    <property type="project" value="UniProtKB-UniRule"/>
</dbReference>
<keyword evidence="7" id="KW-1185">Reference proteome</keyword>
<evidence type="ECO:0000256" key="1">
    <source>
        <dbReference type="ARBA" id="ARBA00010718"/>
    </source>
</evidence>
<comment type="cofactor">
    <cofactor evidence="4">
        <name>Zn(2+)</name>
        <dbReference type="ChEBI" id="CHEBI:29105"/>
    </cofactor>
</comment>
<dbReference type="SUPFAM" id="SSF51069">
    <property type="entry name" value="Carbonic anhydrase"/>
    <property type="match status" value="1"/>
</dbReference>
<comment type="function">
    <text evidence="4">Reversible hydration of carbon dioxide.</text>
</comment>
<evidence type="ECO:0000256" key="4">
    <source>
        <dbReference type="RuleBase" id="RU367011"/>
    </source>
</evidence>
<dbReference type="GO" id="GO:0008270">
    <property type="term" value="F:zinc ion binding"/>
    <property type="evidence" value="ECO:0007669"/>
    <property type="project" value="UniProtKB-UniRule"/>
</dbReference>
<evidence type="ECO:0000256" key="2">
    <source>
        <dbReference type="ARBA" id="ARBA00022723"/>
    </source>
</evidence>
<dbReference type="Pfam" id="PF00194">
    <property type="entry name" value="Carb_anhydrase"/>
    <property type="match status" value="1"/>
</dbReference>
<dbReference type="InterPro" id="IPR001148">
    <property type="entry name" value="CA_dom"/>
</dbReference>
<evidence type="ECO:0000259" key="5">
    <source>
        <dbReference type="PROSITE" id="PS51144"/>
    </source>
</evidence>
<evidence type="ECO:0000313" key="6">
    <source>
        <dbReference type="EMBL" id="KAK3919145.1"/>
    </source>
</evidence>
<keyword evidence="2 4" id="KW-0479">Metal-binding</keyword>
<protein>
    <recommendedName>
        <fullName evidence="4">Carbonic anhydrase</fullName>
        <ecNumber evidence="4">4.2.1.1</ecNumber>
    </recommendedName>
</protein>
<dbReference type="EMBL" id="JAHWGI010000970">
    <property type="protein sequence ID" value="KAK3919145.1"/>
    <property type="molecule type" value="Genomic_DNA"/>
</dbReference>
<dbReference type="PANTHER" id="PTHR18952:SF270">
    <property type="entry name" value="CARBONIC ANHYDRASE"/>
    <property type="match status" value="1"/>
</dbReference>
<comment type="catalytic activity">
    <reaction evidence="4">
        <text>hydrogencarbonate + H(+) = CO2 + H2O</text>
        <dbReference type="Rhea" id="RHEA:10748"/>
        <dbReference type="ChEBI" id="CHEBI:15377"/>
        <dbReference type="ChEBI" id="CHEBI:15378"/>
        <dbReference type="ChEBI" id="CHEBI:16526"/>
        <dbReference type="ChEBI" id="CHEBI:17544"/>
        <dbReference type="EC" id="4.2.1.1"/>
    </reaction>
</comment>
<keyword evidence="3 4" id="KW-0862">Zinc</keyword>
<dbReference type="PROSITE" id="PS00162">
    <property type="entry name" value="ALPHA_CA_1"/>
    <property type="match status" value="1"/>
</dbReference>
<name>A0AAE1LH22_9NEOP</name>
<reference evidence="6" key="2">
    <citation type="journal article" date="2023" name="BMC Genomics">
        <title>Pest status, molecular evolution, and epigenetic factors derived from the genome assembly of Frankliniella fusca, a thysanopteran phytovirus vector.</title>
        <authorList>
            <person name="Catto M.A."/>
            <person name="Labadie P.E."/>
            <person name="Jacobson A.L."/>
            <person name="Kennedy G.G."/>
            <person name="Srinivasan R."/>
            <person name="Hunt B.G."/>
        </authorList>
    </citation>
    <scope>NUCLEOTIDE SEQUENCE</scope>
    <source>
        <strain evidence="6">PL_HMW_Pooled</strain>
    </source>
</reference>
<reference evidence="6" key="1">
    <citation type="submission" date="2021-07" db="EMBL/GenBank/DDBJ databases">
        <authorList>
            <person name="Catto M.A."/>
            <person name="Jacobson A."/>
            <person name="Kennedy G."/>
            <person name="Labadie P."/>
            <person name="Hunt B.G."/>
            <person name="Srinivasan R."/>
        </authorList>
    </citation>
    <scope>NUCLEOTIDE SEQUENCE</scope>
    <source>
        <strain evidence="6">PL_HMW_Pooled</strain>
        <tissue evidence="6">Head</tissue>
    </source>
</reference>
<accession>A0AAE1LH22</accession>
<evidence type="ECO:0000313" key="7">
    <source>
        <dbReference type="Proteomes" id="UP001219518"/>
    </source>
</evidence>
<organism evidence="6 7">
    <name type="scientific">Frankliniella fusca</name>
    <dbReference type="NCBI Taxonomy" id="407009"/>
    <lineage>
        <taxon>Eukaryota</taxon>
        <taxon>Metazoa</taxon>
        <taxon>Ecdysozoa</taxon>
        <taxon>Arthropoda</taxon>
        <taxon>Hexapoda</taxon>
        <taxon>Insecta</taxon>
        <taxon>Pterygota</taxon>
        <taxon>Neoptera</taxon>
        <taxon>Paraneoptera</taxon>
        <taxon>Thysanoptera</taxon>
        <taxon>Terebrantia</taxon>
        <taxon>Thripoidea</taxon>
        <taxon>Thripidae</taxon>
        <taxon>Frankliniella</taxon>
    </lineage>
</organism>
<dbReference type="PANTHER" id="PTHR18952">
    <property type="entry name" value="CARBONIC ANHYDRASE"/>
    <property type="match status" value="1"/>
</dbReference>